<dbReference type="InterPro" id="IPR050954">
    <property type="entry name" value="ET_IronSulfur_Cluster-Binding"/>
</dbReference>
<keyword evidence="4" id="KW-0677">Repeat</keyword>
<dbReference type="GeneID" id="85007408"/>
<dbReference type="Gene3D" id="3.30.70.20">
    <property type="match status" value="2"/>
</dbReference>
<keyword evidence="3" id="KW-0479">Metal-binding</keyword>
<dbReference type="OrthoDB" id="9779457at2"/>
<dbReference type="PANTHER" id="PTHR43177">
    <property type="entry name" value="PROTEIN NRFC"/>
    <property type="match status" value="1"/>
</dbReference>
<dbReference type="eggNOG" id="COG0437">
    <property type="taxonomic scope" value="Bacteria"/>
</dbReference>
<dbReference type="PROSITE" id="PS51379">
    <property type="entry name" value="4FE4S_FER_2"/>
    <property type="match status" value="3"/>
</dbReference>
<protein>
    <submittedName>
        <fullName evidence="9">Dimethylsulfoxide reductase, chain B</fullName>
    </submittedName>
</protein>
<accession>D0WG78</accession>
<keyword evidence="10" id="KW-1185">Reference proteome</keyword>
<evidence type="ECO:0000256" key="3">
    <source>
        <dbReference type="ARBA" id="ARBA00022723"/>
    </source>
</evidence>
<evidence type="ECO:0000313" key="9">
    <source>
        <dbReference type="EMBL" id="EEZ61491.1"/>
    </source>
</evidence>
<reference evidence="9" key="1">
    <citation type="submission" date="2009-10" db="EMBL/GenBank/DDBJ databases">
        <authorList>
            <person name="Weinstock G."/>
            <person name="Sodergren E."/>
            <person name="Clifton S."/>
            <person name="Fulton L."/>
            <person name="Fulton B."/>
            <person name="Courtney L."/>
            <person name="Fronick C."/>
            <person name="Harrison M."/>
            <person name="Strong C."/>
            <person name="Farmer C."/>
            <person name="Delahaunty K."/>
            <person name="Markovic C."/>
            <person name="Hall O."/>
            <person name="Minx P."/>
            <person name="Tomlinson C."/>
            <person name="Mitreva M."/>
            <person name="Nelson J."/>
            <person name="Hou S."/>
            <person name="Wollam A."/>
            <person name="Pepin K.H."/>
            <person name="Johnson M."/>
            <person name="Bhonagiri V."/>
            <person name="Nash W.E."/>
            <person name="Warren W."/>
            <person name="Chinwalla A."/>
            <person name="Mardis E.R."/>
            <person name="Wilson R.K."/>
        </authorList>
    </citation>
    <scope>NUCLEOTIDE SEQUENCE [LARGE SCALE GENOMIC DNA]</scope>
    <source>
        <strain evidence="9">ATCC 700122</strain>
    </source>
</reference>
<evidence type="ECO:0000256" key="6">
    <source>
        <dbReference type="ARBA" id="ARBA00023004"/>
    </source>
</evidence>
<dbReference type="InterPro" id="IPR017896">
    <property type="entry name" value="4Fe4S_Fe-S-bd"/>
</dbReference>
<dbReference type="EMBL" id="ACUX02000006">
    <property type="protein sequence ID" value="EEZ61491.1"/>
    <property type="molecule type" value="Genomic_DNA"/>
</dbReference>
<dbReference type="SUPFAM" id="SSF54862">
    <property type="entry name" value="4Fe-4S ferredoxins"/>
    <property type="match status" value="1"/>
</dbReference>
<evidence type="ECO:0000256" key="5">
    <source>
        <dbReference type="ARBA" id="ARBA00022982"/>
    </source>
</evidence>
<keyword evidence="6" id="KW-0408">Iron</keyword>
<dbReference type="RefSeq" id="WP_006362079.1">
    <property type="nucleotide sequence ID" value="NZ_GG700630.1"/>
</dbReference>
<dbReference type="AlphaFoldDB" id="D0WG78"/>
<evidence type="ECO:0000259" key="8">
    <source>
        <dbReference type="PROSITE" id="PS51379"/>
    </source>
</evidence>
<keyword evidence="1" id="KW-0813">Transport</keyword>
<evidence type="ECO:0000256" key="1">
    <source>
        <dbReference type="ARBA" id="ARBA00022448"/>
    </source>
</evidence>
<feature type="domain" description="4Fe-4S ferredoxin-type" evidence="8">
    <location>
        <begin position="91"/>
        <end position="120"/>
    </location>
</feature>
<proteinExistence type="predicted"/>
<dbReference type="PANTHER" id="PTHR43177:SF5">
    <property type="entry name" value="ANAEROBIC DIMETHYL SULFOXIDE REDUCTASE CHAIN B-RELATED"/>
    <property type="match status" value="1"/>
</dbReference>
<comment type="caution">
    <text evidence="9">The sequence shown here is derived from an EMBL/GenBank/DDBJ whole genome shotgun (WGS) entry which is preliminary data.</text>
</comment>
<feature type="domain" description="4Fe-4S ferredoxin-type" evidence="8">
    <location>
        <begin position="58"/>
        <end position="89"/>
    </location>
</feature>
<dbReference type="GO" id="GO:0051539">
    <property type="term" value="F:4 iron, 4 sulfur cluster binding"/>
    <property type="evidence" value="ECO:0007669"/>
    <property type="project" value="UniProtKB-KW"/>
</dbReference>
<organism evidence="9 10">
    <name type="scientific">Slackia exigua (strain ATCC 700122 / DSM 15923 / CIP 105133 / JCM 11022 / KCTC 5966 / S-7)</name>
    <dbReference type="NCBI Taxonomy" id="649764"/>
    <lineage>
        <taxon>Bacteria</taxon>
        <taxon>Bacillati</taxon>
        <taxon>Actinomycetota</taxon>
        <taxon>Coriobacteriia</taxon>
        <taxon>Eggerthellales</taxon>
        <taxon>Eggerthellaceae</taxon>
        <taxon>Slackia</taxon>
    </lineage>
</organism>
<keyword evidence="5" id="KW-0249">Electron transport</keyword>
<evidence type="ECO:0000313" key="10">
    <source>
        <dbReference type="Proteomes" id="UP000006001"/>
    </source>
</evidence>
<feature type="domain" description="4Fe-4S ferredoxin-type" evidence="8">
    <location>
        <begin position="4"/>
        <end position="32"/>
    </location>
</feature>
<dbReference type="Pfam" id="PF13247">
    <property type="entry name" value="Fer4_11"/>
    <property type="match status" value="1"/>
</dbReference>
<dbReference type="Proteomes" id="UP000006001">
    <property type="component" value="Unassembled WGS sequence"/>
</dbReference>
<dbReference type="GO" id="GO:0046872">
    <property type="term" value="F:metal ion binding"/>
    <property type="evidence" value="ECO:0007669"/>
    <property type="project" value="UniProtKB-KW"/>
</dbReference>
<dbReference type="HOGENOM" id="CLU_043374_2_0_11"/>
<dbReference type="STRING" id="649764.HMPREF0762_00829"/>
<dbReference type="Pfam" id="PF12800">
    <property type="entry name" value="Fer4_4"/>
    <property type="match status" value="1"/>
</dbReference>
<name>D0WG78_SLAES</name>
<evidence type="ECO:0000256" key="2">
    <source>
        <dbReference type="ARBA" id="ARBA00022485"/>
    </source>
</evidence>
<keyword evidence="2" id="KW-0004">4Fe-4S</keyword>
<dbReference type="CDD" id="cd16371">
    <property type="entry name" value="DMSOR_beta_like"/>
    <property type="match status" value="1"/>
</dbReference>
<evidence type="ECO:0000256" key="4">
    <source>
        <dbReference type="ARBA" id="ARBA00022737"/>
    </source>
</evidence>
<evidence type="ECO:0000256" key="7">
    <source>
        <dbReference type="ARBA" id="ARBA00023014"/>
    </source>
</evidence>
<keyword evidence="7" id="KW-0411">Iron-sulfur</keyword>
<gene>
    <name evidence="9" type="ORF">HMPREF0762_00829</name>
</gene>
<sequence length="220" mass="23615">MTQYGFYFDNARCTGCRTCEMACKDFKDLSETMAFRRIFDYEGGDWKDNGDGTLSTTSYAYHVSAACNHCANPACMEACPAGAIEKDSDTRLVFVNQDACKGFGACVDACPYGVPILSKEDNKAYKCDGCIDRVKEGKNPICVDACPLRALEFGPIDDLRAAHPDALDGIAPLPDPSQTTPSLAINASAAAKPVGDATGSVTNEPEVTYVEAREITMAMK</sequence>